<dbReference type="InterPro" id="IPR029063">
    <property type="entry name" value="SAM-dependent_MTases_sf"/>
</dbReference>
<dbReference type="InterPro" id="IPR036736">
    <property type="entry name" value="ACP-like_sf"/>
</dbReference>
<evidence type="ECO:0000313" key="12">
    <source>
        <dbReference type="Proteomes" id="UP000266188"/>
    </source>
</evidence>
<sequence>MAPNIDLLDHEREPISIALKGTENANLSWRNDQRNLHNPHRTDGIAIIGMGCRLPGSATNPEAFWEMLMNKESANTRVPAGRWDVDKFLHPSRQAPGSMTTAGGYFLRDDPTLFEPQLFSMNPIEAAGLDPALKKLLEVVYETIESAGMTLDQLAGSEIGCYVGSFNHDELFAKVRDSRFAEPYTGTSAIAPFLANRISYIFDLHGPSMTVDTACSASFHALHLARQAIERGEIESAIVASSNLVWSPDMQIFLDKLGALSSTSQCHVFGSDADGYGRADGFVSFFVKSLQAAIRDGDAIQAVITGTAVNSNGRTGGITHPSPVSQEAAMQQAYRSAGNLNPKETAYYECHGTGTAVGDPLELKGIQNYFSPFRSADNPLLLGSVKSNVGHAEPVSGLTGLLKAVLAIKNGILPPMVSPTTINPKLALDDTKFKLLSEPHRWPEHNPRRASVATSGFGGANAHVIVEEFKASTDSQANGVSKTNGSQISKSSKFLLPFSAHKPESLLANFQAISAVHSRYPAIDLAYTLGVRRSKLLYRGFAIISEQNGKSLVENDGLRTAKRLRTTPPKVGFVFTGQGAQWPQMGKELFQRSTTFRNAIHRMTCTLQRLPDGPSWTLEDILLAPKDKSQIYSAEISQPACTAIQLALVAVLTSFNITPVACMGHSSGEMAAAYAAGLISEEEAIIAAYYRGKWVSKLSRDGSMVAIGIGVEAAEAFLAPLRPRVEIAAINSPESITVSGDTDAIKELSAALSERDIFNRVLATGGKAYHSGHMKEIGKGFETSVQQATSTIQSQPSETTQSIGFFSSVTGQRLNHESQITSSYWRQNLESPVKFSPALSKMVESGIDHIIEVGPHSALAGPIRQIEVSFRGQSKAFPLYSPTLVRNKDGEECMLGLAGTLFNDGVNVKMEEVNRISNPVTLEDEKPSLLTDLPTYQYSYGPSAHRMSRLEKEFRYPKFPFHQLLGGRVLGCSPRSPAWRNILSTKSFPDIDGAKFLGTSSMPVSCLLEMGFVAAQQLASTCCGESLVLRSITMTNINLPNILTIEKERDIVTTLYMDESEASSFLFEITSVQGDEGILHCSGQVKIEMEDRKEINGTSDSLKQFETPFVVPSSKWYKTLEATGLEYKASWQTMGAVHIDPLHHVYRCDSKSLDLLSPEVGHVETCIQLAILSTAPHGQPREFSLVYPSSIAKVQLRPLSSEQFSGSCFATACSHGQLVDVKLQSLNHRPAIVLEGISMEPVQQAKPPLSNADIALESIWKPDFTTINQSDVEKLFPAPAFPEVDDFSKVHKMASAMVIQYISEGGHPKHESLTETGYNFLEWLESTHKSASHGQIPSATELMQMKPSSRINLIEDLYDQIADRSVEAQLMMRMYKNLNGILDGSISAHDVIISDGLLAKLYTSTPTAIGSMIQLRKIVDLVGHKYPAARYLEVGGGTRGATREILDVLGARVGPRRYAEYCFTDVSSYFLSGARDEFHDCGNIQYATLNIEQLPSEQGFMNGYYDVVVAANVLHATSSIEETLRHVRMLLKPGGKLILVETTIETVWLTIVLGGFSDYWKGRRDGRPTSPFIPVSQWNQLLQRTGFTSTELDLPDYEDPFRSMNVLISTATEGPDVIERFYPVASVSQNHENKLKGSGSDANKKQPLTNGTHQYKPNGIQNGSSEAWPTSNTIVLVDWMSDVFFPDITNWLTAMGIQNLVLASSDSVCATDHELTMAHVEKLRKLGVTVHIMQTTLSFASDEAFATELSTIASNVKGLIFAKDMETVRLYRPSAPLIYDTYIRAQNRKNAEITPSIVTRHRTAQRIFTGTLLPEKILIFTPSEAIFADPNHPDAIAHNAVLEMAQSWVDVGASTSIFGMGKETHSDSMVNSFDYVVPTASLVFASNDHTEARPRFLSHMQDMALLTEKEYAPRLENDERFSVLLQEAQAKAKSQSSDGNDENSTPLATAVAKFQSTSSDQKDARRSAAVDAVAELLAELLFIPREQVSMQDKLTKTGIDSLVASELRKQLTQHFRVDISTGWLLGGDVTSMDIVEALCK</sequence>
<dbReference type="Gene3D" id="1.10.1200.10">
    <property type="entry name" value="ACP-like"/>
    <property type="match status" value="1"/>
</dbReference>
<dbReference type="InterPro" id="IPR001227">
    <property type="entry name" value="Ac_transferase_dom_sf"/>
</dbReference>
<dbReference type="GO" id="GO:0044550">
    <property type="term" value="P:secondary metabolite biosynthetic process"/>
    <property type="evidence" value="ECO:0007669"/>
    <property type="project" value="TreeGrafter"/>
</dbReference>
<feature type="compositionally biased region" description="Polar residues" evidence="8">
    <location>
        <begin position="1646"/>
        <end position="1664"/>
    </location>
</feature>
<evidence type="ECO:0000256" key="8">
    <source>
        <dbReference type="SAM" id="MobiDB-lite"/>
    </source>
</evidence>
<dbReference type="CDD" id="cd02440">
    <property type="entry name" value="AdoMet_MTases"/>
    <property type="match status" value="1"/>
</dbReference>
<feature type="region of interest" description="C-terminal hotdog fold" evidence="7">
    <location>
        <begin position="1107"/>
        <end position="1248"/>
    </location>
</feature>
<dbReference type="PROSITE" id="PS52004">
    <property type="entry name" value="KS3_2"/>
    <property type="match status" value="1"/>
</dbReference>
<dbReference type="SUPFAM" id="SSF52151">
    <property type="entry name" value="FabD/lysophospholipase-like"/>
    <property type="match status" value="1"/>
</dbReference>
<dbReference type="PROSITE" id="PS00606">
    <property type="entry name" value="KS3_1"/>
    <property type="match status" value="1"/>
</dbReference>
<dbReference type="PROSITE" id="PS52019">
    <property type="entry name" value="PKS_MFAS_DH"/>
    <property type="match status" value="1"/>
</dbReference>
<dbReference type="GO" id="GO:0004315">
    <property type="term" value="F:3-oxoacyl-[acyl-carrier-protein] synthase activity"/>
    <property type="evidence" value="ECO:0007669"/>
    <property type="project" value="InterPro"/>
</dbReference>
<evidence type="ECO:0000256" key="4">
    <source>
        <dbReference type="ARBA" id="ARBA00022857"/>
    </source>
</evidence>
<gene>
    <name evidence="11" type="ORF">PHISCL_02561</name>
</gene>
<dbReference type="Proteomes" id="UP000266188">
    <property type="component" value="Unassembled WGS sequence"/>
</dbReference>
<feature type="region of interest" description="Disordered" evidence="8">
    <location>
        <begin position="1632"/>
        <end position="1664"/>
    </location>
</feature>
<dbReference type="InterPro" id="IPR050091">
    <property type="entry name" value="PKS_NRPS_Biosynth_Enz"/>
</dbReference>
<keyword evidence="5" id="KW-0560">Oxidoreductase</keyword>
<dbReference type="InterPro" id="IPR014043">
    <property type="entry name" value="Acyl_transferase_dom"/>
</dbReference>
<comment type="caution">
    <text evidence="7">Lacks conserved residue(s) required for the propagation of feature annotation.</text>
</comment>
<evidence type="ECO:0000256" key="5">
    <source>
        <dbReference type="ARBA" id="ARBA00023002"/>
    </source>
</evidence>
<dbReference type="SUPFAM" id="SSF53901">
    <property type="entry name" value="Thiolase-like"/>
    <property type="match status" value="1"/>
</dbReference>
<proteinExistence type="predicted"/>
<dbReference type="GO" id="GO:0016491">
    <property type="term" value="F:oxidoreductase activity"/>
    <property type="evidence" value="ECO:0007669"/>
    <property type="project" value="UniProtKB-KW"/>
</dbReference>
<dbReference type="InterPro" id="IPR049900">
    <property type="entry name" value="PKS_mFAS_DH"/>
</dbReference>
<protein>
    <submittedName>
        <fullName evidence="11">PKS_DH</fullName>
    </submittedName>
</protein>
<dbReference type="InterPro" id="IPR020841">
    <property type="entry name" value="PKS_Beta-ketoAc_synthase_dom"/>
</dbReference>
<dbReference type="InterPro" id="IPR032821">
    <property type="entry name" value="PKS_assoc"/>
</dbReference>
<dbReference type="InterPro" id="IPR013217">
    <property type="entry name" value="Methyltransf_12"/>
</dbReference>
<evidence type="ECO:0000259" key="10">
    <source>
        <dbReference type="PROSITE" id="PS52019"/>
    </source>
</evidence>
<dbReference type="InterPro" id="IPR014031">
    <property type="entry name" value="Ketoacyl_synth_C"/>
</dbReference>
<keyword evidence="4" id="KW-0521">NADP</keyword>
<name>A0A3A2ZQV5_9EURO</name>
<evidence type="ECO:0000256" key="3">
    <source>
        <dbReference type="ARBA" id="ARBA00022679"/>
    </source>
</evidence>
<evidence type="ECO:0000256" key="2">
    <source>
        <dbReference type="ARBA" id="ARBA00022553"/>
    </source>
</evidence>
<keyword evidence="3" id="KW-0808">Transferase</keyword>
<dbReference type="OrthoDB" id="329835at2759"/>
<dbReference type="InterPro" id="IPR016036">
    <property type="entry name" value="Malonyl_transacylase_ACP-bd"/>
</dbReference>
<dbReference type="Pfam" id="PF08242">
    <property type="entry name" value="Methyltransf_12"/>
    <property type="match status" value="1"/>
</dbReference>
<dbReference type="InterPro" id="IPR014030">
    <property type="entry name" value="Ketoacyl_synth_N"/>
</dbReference>
<dbReference type="Pfam" id="PF00109">
    <property type="entry name" value="ketoacyl-synt"/>
    <property type="match status" value="1"/>
</dbReference>
<dbReference type="SMART" id="SM00827">
    <property type="entry name" value="PKS_AT"/>
    <property type="match status" value="1"/>
</dbReference>
<evidence type="ECO:0000256" key="1">
    <source>
        <dbReference type="ARBA" id="ARBA00022450"/>
    </source>
</evidence>
<dbReference type="GO" id="GO:0004312">
    <property type="term" value="F:fatty acid synthase activity"/>
    <property type="evidence" value="ECO:0007669"/>
    <property type="project" value="TreeGrafter"/>
</dbReference>
<dbReference type="InterPro" id="IPR009081">
    <property type="entry name" value="PP-bd_ACP"/>
</dbReference>
<dbReference type="Gene3D" id="3.40.366.10">
    <property type="entry name" value="Malonyl-Coenzyme A Acyl Carrier Protein, domain 2"/>
    <property type="match status" value="1"/>
</dbReference>
<keyword evidence="1" id="KW-0596">Phosphopantetheine</keyword>
<dbReference type="Gene3D" id="3.10.129.110">
    <property type="entry name" value="Polyketide synthase dehydratase"/>
    <property type="match status" value="1"/>
</dbReference>
<evidence type="ECO:0000259" key="9">
    <source>
        <dbReference type="PROSITE" id="PS52004"/>
    </source>
</evidence>
<dbReference type="InterPro" id="IPR016039">
    <property type="entry name" value="Thiolase-like"/>
</dbReference>
<dbReference type="Pfam" id="PF00698">
    <property type="entry name" value="Acyl_transf_1"/>
    <property type="match status" value="1"/>
</dbReference>
<dbReference type="InterPro" id="IPR018201">
    <property type="entry name" value="Ketoacyl_synth_AS"/>
</dbReference>
<keyword evidence="2" id="KW-0597">Phosphoprotein</keyword>
<evidence type="ECO:0000256" key="7">
    <source>
        <dbReference type="PROSITE-ProRule" id="PRU01363"/>
    </source>
</evidence>
<feature type="domain" description="Ketosynthase family 3 (KS3)" evidence="9">
    <location>
        <begin position="42"/>
        <end position="468"/>
    </location>
</feature>
<dbReference type="Pfam" id="PF16197">
    <property type="entry name" value="KAsynt_C_assoc"/>
    <property type="match status" value="1"/>
</dbReference>
<keyword evidence="6" id="KW-0511">Multifunctional enzyme</keyword>
<organism evidence="11 12">
    <name type="scientific">Aspergillus sclerotialis</name>
    <dbReference type="NCBI Taxonomy" id="2070753"/>
    <lineage>
        <taxon>Eukaryota</taxon>
        <taxon>Fungi</taxon>
        <taxon>Dikarya</taxon>
        <taxon>Ascomycota</taxon>
        <taxon>Pezizomycotina</taxon>
        <taxon>Eurotiomycetes</taxon>
        <taxon>Eurotiomycetidae</taxon>
        <taxon>Eurotiales</taxon>
        <taxon>Aspergillaceae</taxon>
        <taxon>Aspergillus</taxon>
        <taxon>Aspergillus subgen. Polypaecilum</taxon>
    </lineage>
</organism>
<keyword evidence="12" id="KW-1185">Reference proteome</keyword>
<dbReference type="SUPFAM" id="SSF55048">
    <property type="entry name" value="Probable ACP-binding domain of malonyl-CoA ACP transacylase"/>
    <property type="match status" value="1"/>
</dbReference>
<dbReference type="EMBL" id="MVGC01000058">
    <property type="protein sequence ID" value="RJE25090.1"/>
    <property type="molecule type" value="Genomic_DNA"/>
</dbReference>
<reference evidence="12" key="1">
    <citation type="submission" date="2017-02" db="EMBL/GenBank/DDBJ databases">
        <authorList>
            <person name="Tafer H."/>
            <person name="Lopandic K."/>
        </authorList>
    </citation>
    <scope>NUCLEOTIDE SEQUENCE [LARGE SCALE GENOMIC DNA]</scope>
    <source>
        <strain evidence="12">CBS 366.77</strain>
    </source>
</reference>
<accession>A0A3A2ZQV5</accession>
<dbReference type="PANTHER" id="PTHR43775:SF50">
    <property type="entry name" value="HIGHLY REDUCING POLYKETIDE SYNTHASE SRDA"/>
    <property type="match status" value="1"/>
</dbReference>
<dbReference type="STRING" id="2070753.A0A3A2ZQV5"/>
<dbReference type="Pfam" id="PF02801">
    <property type="entry name" value="Ketoacyl-synt_C"/>
    <property type="match status" value="1"/>
</dbReference>
<evidence type="ECO:0000256" key="6">
    <source>
        <dbReference type="ARBA" id="ARBA00023268"/>
    </source>
</evidence>
<dbReference type="SUPFAM" id="SSF47336">
    <property type="entry name" value="ACP-like"/>
    <property type="match status" value="1"/>
</dbReference>
<dbReference type="CDD" id="cd00833">
    <property type="entry name" value="PKS"/>
    <property type="match status" value="1"/>
</dbReference>
<dbReference type="PANTHER" id="PTHR43775">
    <property type="entry name" value="FATTY ACID SYNTHASE"/>
    <property type="match status" value="1"/>
</dbReference>
<comment type="caution">
    <text evidence="11">The sequence shown here is derived from an EMBL/GenBank/DDBJ whole genome shotgun (WGS) entry which is preliminary data.</text>
</comment>
<dbReference type="SMART" id="SM00825">
    <property type="entry name" value="PKS_KS"/>
    <property type="match status" value="1"/>
</dbReference>
<feature type="region of interest" description="N-terminal hotdog fold" evidence="7">
    <location>
        <begin position="962"/>
        <end position="1092"/>
    </location>
</feature>
<dbReference type="Gene3D" id="3.40.47.10">
    <property type="match status" value="1"/>
</dbReference>
<dbReference type="InterPro" id="IPR042104">
    <property type="entry name" value="PKS_dehydratase_sf"/>
</dbReference>
<dbReference type="Gene3D" id="3.40.50.150">
    <property type="entry name" value="Vaccinia Virus protein VP39"/>
    <property type="match status" value="1"/>
</dbReference>
<dbReference type="Pfam" id="PF00550">
    <property type="entry name" value="PP-binding"/>
    <property type="match status" value="1"/>
</dbReference>
<dbReference type="SUPFAM" id="SSF53335">
    <property type="entry name" value="S-adenosyl-L-methionine-dependent methyltransferases"/>
    <property type="match status" value="1"/>
</dbReference>
<dbReference type="GO" id="GO:0006633">
    <property type="term" value="P:fatty acid biosynthetic process"/>
    <property type="evidence" value="ECO:0007669"/>
    <property type="project" value="InterPro"/>
</dbReference>
<dbReference type="InterPro" id="IPR016035">
    <property type="entry name" value="Acyl_Trfase/lysoPLipase"/>
</dbReference>
<evidence type="ECO:0000313" key="11">
    <source>
        <dbReference type="EMBL" id="RJE25090.1"/>
    </source>
</evidence>
<feature type="domain" description="PKS/mFAS DH" evidence="10">
    <location>
        <begin position="962"/>
        <end position="1248"/>
    </location>
</feature>